<evidence type="ECO:0000256" key="1">
    <source>
        <dbReference type="SAM" id="MobiDB-lite"/>
    </source>
</evidence>
<dbReference type="GO" id="GO:0005829">
    <property type="term" value="C:cytosol"/>
    <property type="evidence" value="ECO:0007669"/>
    <property type="project" value="TreeGrafter"/>
</dbReference>
<dbReference type="PANTHER" id="PTHR14445">
    <property type="entry name" value="GRB10 INTERACTING GYF PROTEIN"/>
    <property type="match status" value="1"/>
</dbReference>
<proteinExistence type="predicted"/>
<dbReference type="GO" id="GO:0043204">
    <property type="term" value="C:perikaryon"/>
    <property type="evidence" value="ECO:0007669"/>
    <property type="project" value="TreeGrafter"/>
</dbReference>
<reference evidence="2 3" key="1">
    <citation type="submission" date="2019-09" db="EMBL/GenBank/DDBJ databases">
        <title>Bird 10,000 Genomes (B10K) Project - Family phase.</title>
        <authorList>
            <person name="Zhang G."/>
        </authorList>
    </citation>
    <scope>NUCLEOTIDE SEQUENCE [LARGE SCALE GENOMIC DNA]</scope>
    <source>
        <strain evidence="2">B10K-DU-011-38</strain>
        <tissue evidence="2">Muscle</tissue>
    </source>
</reference>
<gene>
    <name evidence="2" type="primary">Gigyf2</name>
    <name evidence="2" type="ORF">SAGSER_R07194</name>
</gene>
<evidence type="ECO:0000313" key="3">
    <source>
        <dbReference type="Proteomes" id="UP000539599"/>
    </source>
</evidence>
<accession>A0A7L2H928</accession>
<dbReference type="GO" id="GO:0031982">
    <property type="term" value="C:vesicle"/>
    <property type="evidence" value="ECO:0007669"/>
    <property type="project" value="TreeGrafter"/>
</dbReference>
<name>A0A7L2H928_SAGSE</name>
<protein>
    <submittedName>
        <fullName evidence="2">GGYF2 protein</fullName>
    </submittedName>
</protein>
<dbReference type="EMBL" id="VWYJ01005809">
    <property type="protein sequence ID" value="NXQ94971.1"/>
    <property type="molecule type" value="Genomic_DNA"/>
</dbReference>
<dbReference type="InterPro" id="IPR051640">
    <property type="entry name" value="GRB10-interact_GYF"/>
</dbReference>
<dbReference type="Proteomes" id="UP000539599">
    <property type="component" value="Unassembled WGS sequence"/>
</dbReference>
<organism evidence="2 3">
    <name type="scientific">Sagittarius serpentarius</name>
    <name type="common">Secretary bird</name>
    <dbReference type="NCBI Taxonomy" id="56258"/>
    <lineage>
        <taxon>Eukaryota</taxon>
        <taxon>Metazoa</taxon>
        <taxon>Chordata</taxon>
        <taxon>Craniata</taxon>
        <taxon>Vertebrata</taxon>
        <taxon>Euteleostomi</taxon>
        <taxon>Archelosauria</taxon>
        <taxon>Archosauria</taxon>
        <taxon>Dinosauria</taxon>
        <taxon>Saurischia</taxon>
        <taxon>Theropoda</taxon>
        <taxon>Coelurosauria</taxon>
        <taxon>Aves</taxon>
        <taxon>Neognathae</taxon>
        <taxon>Neoaves</taxon>
        <taxon>Telluraves</taxon>
        <taxon>Accipitrimorphae</taxon>
        <taxon>Accipitriformes</taxon>
        <taxon>Sagittariidae</taxon>
        <taxon>Sagittarius</taxon>
    </lineage>
</organism>
<keyword evidence="3" id="KW-1185">Reference proteome</keyword>
<evidence type="ECO:0000313" key="2">
    <source>
        <dbReference type="EMBL" id="NXQ94971.1"/>
    </source>
</evidence>
<dbReference type="GO" id="GO:0016020">
    <property type="term" value="C:membrane"/>
    <property type="evidence" value="ECO:0007669"/>
    <property type="project" value="TreeGrafter"/>
</dbReference>
<dbReference type="AlphaFoldDB" id="A0A7L2H928"/>
<dbReference type="GO" id="GO:1990635">
    <property type="term" value="C:proximal dendrite"/>
    <property type="evidence" value="ECO:0007669"/>
    <property type="project" value="TreeGrafter"/>
</dbReference>
<dbReference type="PANTHER" id="PTHR14445:SF38">
    <property type="entry name" value="GRB10-INTERACTING GYF PROTEIN 2"/>
    <property type="match status" value="1"/>
</dbReference>
<feature type="compositionally biased region" description="Basic and acidic residues" evidence="1">
    <location>
        <begin position="75"/>
        <end position="126"/>
    </location>
</feature>
<comment type="caution">
    <text evidence="2">The sequence shown here is derived from an EMBL/GenBank/DDBJ whole genome shotgun (WGS) entry which is preliminary data.</text>
</comment>
<dbReference type="GO" id="GO:0048009">
    <property type="term" value="P:insulin-like growth factor receptor signaling pathway"/>
    <property type="evidence" value="ECO:0007669"/>
    <property type="project" value="TreeGrafter"/>
</dbReference>
<feature type="compositionally biased region" description="Basic and acidic residues" evidence="1">
    <location>
        <begin position="160"/>
        <end position="181"/>
    </location>
</feature>
<sequence>DGPRSAGWREHMERRRRFEFDFRERDDERGYRRVRCGSGSMDDDRDSLPEWCLEDAEEEMGTFDSSGAFLSLKKVQKEPIPEEQEMDFRPVEEGEERSDSEGSHNEEAKDHEKATKKEGEKTDRAVTEAVEEAVQTSSPAARSDTPPKSQPPDPLQTSLFERKEESVPERTEKTEDKENRTENTPPAKMSNRGEDLASVAQPLPQISTDTASPAHLSPPVSNSNPALRPVQTPVTAAPGMGNIPTDPDDEEGLKHLEQQAEKMVAYLQDSALDDERLAAKIQEHRAKGSSMPLFHEAMQKWYYKDPQGEIQG</sequence>
<feature type="non-terminal residue" evidence="2">
    <location>
        <position position="312"/>
    </location>
</feature>
<feature type="non-terminal residue" evidence="2">
    <location>
        <position position="1"/>
    </location>
</feature>
<feature type="region of interest" description="Disordered" evidence="1">
    <location>
        <begin position="74"/>
        <end position="251"/>
    </location>
</feature>